<reference evidence="1" key="1">
    <citation type="journal article" date="2019" name="Sci. Rep.">
        <title>Draft genome of Tanacetum cinerariifolium, the natural source of mosquito coil.</title>
        <authorList>
            <person name="Yamashiro T."/>
            <person name="Shiraishi A."/>
            <person name="Satake H."/>
            <person name="Nakayama K."/>
        </authorList>
    </citation>
    <scope>NUCLEOTIDE SEQUENCE</scope>
</reference>
<protein>
    <submittedName>
        <fullName evidence="1">Uncharacterized protein</fullName>
    </submittedName>
</protein>
<sequence>MFLFMKKILDSVNPKVVSSGDGESPSLFAWLRTYWNFTIRLCNSTSYDLPDFFDARAVNNIADLGDRQGNSSMERVPSRVMKDFIFGIFKAEPPSFLKGMISFGCSSAKLFEQLGYDYQLPPTAAQVKESLEFNHQLPPFSQHFSQ</sequence>
<feature type="non-terminal residue" evidence="1">
    <location>
        <position position="146"/>
    </location>
</feature>
<accession>A0A699IQY8</accession>
<comment type="caution">
    <text evidence="1">The sequence shown here is derived from an EMBL/GenBank/DDBJ whole genome shotgun (WGS) entry which is preliminary data.</text>
</comment>
<dbReference type="EMBL" id="BKCJ010321546">
    <property type="protein sequence ID" value="GEZ77214.1"/>
    <property type="molecule type" value="Genomic_DNA"/>
</dbReference>
<name>A0A699IQY8_TANCI</name>
<proteinExistence type="predicted"/>
<gene>
    <name evidence="1" type="ORF">Tci_549187</name>
</gene>
<evidence type="ECO:0000313" key="1">
    <source>
        <dbReference type="EMBL" id="GEZ77214.1"/>
    </source>
</evidence>
<dbReference type="AlphaFoldDB" id="A0A699IQY8"/>
<organism evidence="1">
    <name type="scientific">Tanacetum cinerariifolium</name>
    <name type="common">Dalmatian daisy</name>
    <name type="synonym">Chrysanthemum cinerariifolium</name>
    <dbReference type="NCBI Taxonomy" id="118510"/>
    <lineage>
        <taxon>Eukaryota</taxon>
        <taxon>Viridiplantae</taxon>
        <taxon>Streptophyta</taxon>
        <taxon>Embryophyta</taxon>
        <taxon>Tracheophyta</taxon>
        <taxon>Spermatophyta</taxon>
        <taxon>Magnoliopsida</taxon>
        <taxon>eudicotyledons</taxon>
        <taxon>Gunneridae</taxon>
        <taxon>Pentapetalae</taxon>
        <taxon>asterids</taxon>
        <taxon>campanulids</taxon>
        <taxon>Asterales</taxon>
        <taxon>Asteraceae</taxon>
        <taxon>Asteroideae</taxon>
        <taxon>Anthemideae</taxon>
        <taxon>Anthemidinae</taxon>
        <taxon>Tanacetum</taxon>
    </lineage>
</organism>